<dbReference type="InterPro" id="IPR045864">
    <property type="entry name" value="aa-tRNA-synth_II/BPL/LPL"/>
</dbReference>
<dbReference type="PANTHER" id="PTHR11777">
    <property type="entry name" value="ALANYL-TRNA SYNTHETASE"/>
    <property type="match status" value="1"/>
</dbReference>
<dbReference type="InterPro" id="IPR018162">
    <property type="entry name" value="Ala-tRNA-ligase_IIc_anticod-bd"/>
</dbReference>
<sequence length="599" mass="68095">MDSHTIRSRFLKFFEGKGHKIVPSSSLVPENDSSVLFTTAGMQQFKQYYIHPEAADKDFGGRNIVTVQKCVRTGDIDEVGDATHLTFLEMLGNFSFGGYGRREAITYAHDFIIKELDLEISYVTVYKGEGIVPQDDESRAIWNELGIKDIRLDGSDVFWGPTGGSGPCGPTTEIYCKNSAGDDVEIWNIVFNEYFCNHSREKLDKGEATLQKLDILGIDTGMGLERLLAIAQKEKSVYETDLFNPALEKINFERENLMSATFKDAPINAETFKKRTRIIADHLRTIIFLVSEGIRPGSNKREYILRRLMRRIMGATSIEKFVDEVFFIYTKIYKDVYELDLENTKLVFWKEFQDFKSNSDPGFKEIFKKYIEGTGTFPASVITGGEAFYYLSTYSITKEAFLDNIEQVLKMGMWILSKNFNEEYEQALKKHQALSRTSSAGMFKGGLANINEKTTKLHTVHHLLLAGLQANINPHIKQEGSNITEERLRLDFLCDHKLTDEEKQKVENWVNDKIKADLDVTRREMPLAKARKIGAEMEFGTKYPEIVSVYFIEDKDGNIISKEFCGGPHVVNTGELGTFKILKEEAISAGVRRIKAVLI</sequence>
<dbReference type="Gene3D" id="3.30.980.10">
    <property type="entry name" value="Threonyl-trna Synthetase, Chain A, domain 2"/>
    <property type="match status" value="1"/>
</dbReference>
<keyword evidence="8" id="KW-0648">Protein biosynthesis</keyword>
<dbReference type="AlphaFoldDB" id="A0A1F6V0I9"/>
<dbReference type="EMBL" id="MFTN01000016">
    <property type="protein sequence ID" value="OGI62956.1"/>
    <property type="molecule type" value="Genomic_DNA"/>
</dbReference>
<dbReference type="GO" id="GO:0004813">
    <property type="term" value="F:alanine-tRNA ligase activity"/>
    <property type="evidence" value="ECO:0007669"/>
    <property type="project" value="UniProtKB-EC"/>
</dbReference>
<evidence type="ECO:0000256" key="6">
    <source>
        <dbReference type="ARBA" id="ARBA00022840"/>
    </source>
</evidence>
<comment type="caution">
    <text evidence="11">The sequence shown here is derived from an EMBL/GenBank/DDBJ whole genome shotgun (WGS) entry which is preliminary data.</text>
</comment>
<keyword evidence="5" id="KW-0547">Nucleotide-binding</keyword>
<evidence type="ECO:0000256" key="8">
    <source>
        <dbReference type="ARBA" id="ARBA00022917"/>
    </source>
</evidence>
<dbReference type="GO" id="GO:0006419">
    <property type="term" value="P:alanyl-tRNA aminoacylation"/>
    <property type="evidence" value="ECO:0007669"/>
    <property type="project" value="InterPro"/>
</dbReference>
<gene>
    <name evidence="11" type="ORF">A2818_00340</name>
</gene>
<evidence type="ECO:0000259" key="10">
    <source>
        <dbReference type="PROSITE" id="PS50860"/>
    </source>
</evidence>
<dbReference type="InterPro" id="IPR018163">
    <property type="entry name" value="Thr/Ala-tRNA-synth_IIc_edit"/>
</dbReference>
<keyword evidence="3" id="KW-0820">tRNA-binding</keyword>
<dbReference type="Proteomes" id="UP000177602">
    <property type="component" value="Unassembled WGS sequence"/>
</dbReference>
<dbReference type="GO" id="GO:0005829">
    <property type="term" value="C:cytosol"/>
    <property type="evidence" value="ECO:0007669"/>
    <property type="project" value="TreeGrafter"/>
</dbReference>
<organism evidence="11 12">
    <name type="scientific">Candidatus Nomurabacteria bacterium RIFCSPHIGHO2_01_FULL_40_12</name>
    <dbReference type="NCBI Taxonomy" id="1801737"/>
    <lineage>
        <taxon>Bacteria</taxon>
        <taxon>Candidatus Nomuraibacteriota</taxon>
    </lineage>
</organism>
<evidence type="ECO:0000256" key="7">
    <source>
        <dbReference type="ARBA" id="ARBA00022884"/>
    </source>
</evidence>
<dbReference type="InterPro" id="IPR050058">
    <property type="entry name" value="Ala-tRNA_ligase"/>
</dbReference>
<evidence type="ECO:0000256" key="4">
    <source>
        <dbReference type="ARBA" id="ARBA00022598"/>
    </source>
</evidence>
<dbReference type="PANTHER" id="PTHR11777:SF9">
    <property type="entry name" value="ALANINE--TRNA LIGASE, CYTOPLASMIC"/>
    <property type="match status" value="1"/>
</dbReference>
<accession>A0A1F6V0I9</accession>
<dbReference type="SUPFAM" id="SSF101353">
    <property type="entry name" value="Putative anticodon-binding domain of alanyl-tRNA synthetase (AlaRS)"/>
    <property type="match status" value="1"/>
</dbReference>
<evidence type="ECO:0000256" key="3">
    <source>
        <dbReference type="ARBA" id="ARBA00022555"/>
    </source>
</evidence>
<dbReference type="SMART" id="SM00863">
    <property type="entry name" value="tRNA_SAD"/>
    <property type="match status" value="1"/>
</dbReference>
<dbReference type="PRINTS" id="PR00980">
    <property type="entry name" value="TRNASYNTHALA"/>
</dbReference>
<dbReference type="PROSITE" id="PS50860">
    <property type="entry name" value="AA_TRNA_LIGASE_II_ALA"/>
    <property type="match status" value="1"/>
</dbReference>
<dbReference type="InterPro" id="IPR012947">
    <property type="entry name" value="tRNA_SAD"/>
</dbReference>
<dbReference type="FunFam" id="3.30.980.10:FF:000004">
    <property type="entry name" value="Alanine--tRNA ligase, cytoplasmic"/>
    <property type="match status" value="1"/>
</dbReference>
<keyword evidence="9" id="KW-0030">Aminoacyl-tRNA synthetase</keyword>
<dbReference type="SUPFAM" id="SSF55186">
    <property type="entry name" value="ThrRS/AlaRS common domain"/>
    <property type="match status" value="1"/>
</dbReference>
<evidence type="ECO:0000256" key="9">
    <source>
        <dbReference type="ARBA" id="ARBA00023146"/>
    </source>
</evidence>
<reference evidence="11 12" key="1">
    <citation type="journal article" date="2016" name="Nat. Commun.">
        <title>Thousands of microbial genomes shed light on interconnected biogeochemical processes in an aquifer system.</title>
        <authorList>
            <person name="Anantharaman K."/>
            <person name="Brown C.T."/>
            <person name="Hug L.A."/>
            <person name="Sharon I."/>
            <person name="Castelle C.J."/>
            <person name="Probst A.J."/>
            <person name="Thomas B.C."/>
            <person name="Singh A."/>
            <person name="Wilkins M.J."/>
            <person name="Karaoz U."/>
            <person name="Brodie E.L."/>
            <person name="Williams K.H."/>
            <person name="Hubbard S.S."/>
            <person name="Banfield J.F."/>
        </authorList>
    </citation>
    <scope>NUCLEOTIDE SEQUENCE [LARGE SCALE GENOMIC DNA]</scope>
</reference>
<keyword evidence="4" id="KW-0436">Ligase</keyword>
<dbReference type="STRING" id="1801737.A2818_00340"/>
<protein>
    <recommendedName>
        <fullName evidence="2">alanine--tRNA ligase</fullName>
        <ecNumber evidence="2">6.1.1.7</ecNumber>
    </recommendedName>
</protein>
<feature type="domain" description="Alanyl-transfer RNA synthetases family profile" evidence="10">
    <location>
        <begin position="1"/>
        <end position="599"/>
    </location>
</feature>
<comment type="similarity">
    <text evidence="1">Belongs to the class-II aminoacyl-tRNA synthetase family.</text>
</comment>
<dbReference type="GO" id="GO:0000049">
    <property type="term" value="F:tRNA binding"/>
    <property type="evidence" value="ECO:0007669"/>
    <property type="project" value="UniProtKB-KW"/>
</dbReference>
<dbReference type="InterPro" id="IPR002318">
    <property type="entry name" value="Ala-tRNA-lgiase_IIc"/>
</dbReference>
<dbReference type="Pfam" id="PF01411">
    <property type="entry name" value="tRNA-synt_2c"/>
    <property type="match status" value="1"/>
</dbReference>
<proteinExistence type="inferred from homology"/>
<keyword evidence="6" id="KW-0067">ATP-binding</keyword>
<dbReference type="GO" id="GO:0002161">
    <property type="term" value="F:aminoacyl-tRNA deacylase activity"/>
    <property type="evidence" value="ECO:0007669"/>
    <property type="project" value="TreeGrafter"/>
</dbReference>
<evidence type="ECO:0000256" key="5">
    <source>
        <dbReference type="ARBA" id="ARBA00022741"/>
    </source>
</evidence>
<name>A0A1F6V0I9_9BACT</name>
<keyword evidence="7" id="KW-0694">RNA-binding</keyword>
<evidence type="ECO:0000256" key="1">
    <source>
        <dbReference type="ARBA" id="ARBA00008226"/>
    </source>
</evidence>
<dbReference type="Gene3D" id="3.30.930.10">
    <property type="entry name" value="Bira Bifunctional Protein, Domain 2"/>
    <property type="match status" value="1"/>
</dbReference>
<dbReference type="InterPro" id="IPR018165">
    <property type="entry name" value="Ala-tRNA-synth_IIc_core"/>
</dbReference>
<dbReference type="SUPFAM" id="SSF55681">
    <property type="entry name" value="Class II aaRS and biotin synthetases"/>
    <property type="match status" value="1"/>
</dbReference>
<dbReference type="GO" id="GO:0005524">
    <property type="term" value="F:ATP binding"/>
    <property type="evidence" value="ECO:0007669"/>
    <property type="project" value="UniProtKB-KW"/>
</dbReference>
<evidence type="ECO:0000313" key="11">
    <source>
        <dbReference type="EMBL" id="OGI62956.1"/>
    </source>
</evidence>
<evidence type="ECO:0000256" key="2">
    <source>
        <dbReference type="ARBA" id="ARBA00013168"/>
    </source>
</evidence>
<evidence type="ECO:0000313" key="12">
    <source>
        <dbReference type="Proteomes" id="UP000177602"/>
    </source>
</evidence>
<dbReference type="Gene3D" id="3.30.54.20">
    <property type="match status" value="1"/>
</dbReference>
<dbReference type="EC" id="6.1.1.7" evidence="2"/>
<dbReference type="InterPro" id="IPR018164">
    <property type="entry name" value="Ala-tRNA-synth_IIc_N"/>
</dbReference>
<dbReference type="Pfam" id="PF07973">
    <property type="entry name" value="tRNA_SAD"/>
    <property type="match status" value="1"/>
</dbReference>